<dbReference type="AlphaFoldDB" id="A0A843ACK8"/>
<evidence type="ECO:0000313" key="3">
    <source>
        <dbReference type="EMBL" id="MBE9390836.1"/>
    </source>
</evidence>
<comment type="caution">
    <text evidence="3">The sequence shown here is derived from an EMBL/GenBank/DDBJ whole genome shotgun (WGS) entry which is preliminary data.</text>
</comment>
<organism evidence="3 4">
    <name type="scientific">Fervidicoccus fontis</name>
    <dbReference type="NCBI Taxonomy" id="683846"/>
    <lineage>
        <taxon>Archaea</taxon>
        <taxon>Thermoproteota</taxon>
        <taxon>Thermoprotei</taxon>
        <taxon>Fervidicoccales</taxon>
        <taxon>Fervidicoccaceae</taxon>
        <taxon>Fervidicoccus</taxon>
    </lineage>
</organism>
<feature type="transmembrane region" description="Helical" evidence="2">
    <location>
        <begin position="25"/>
        <end position="49"/>
    </location>
</feature>
<proteinExistence type="predicted"/>
<name>A0A843ACK8_9CREN</name>
<protein>
    <submittedName>
        <fullName evidence="3">Uncharacterized protein</fullName>
    </submittedName>
</protein>
<dbReference type="RefSeq" id="WP_193803410.1">
    <property type="nucleotide sequence ID" value="NZ_JADEZV010000001.1"/>
</dbReference>
<dbReference type="EMBL" id="JADEZV010000001">
    <property type="protein sequence ID" value="MBE9390836.1"/>
    <property type="molecule type" value="Genomic_DNA"/>
</dbReference>
<keyword evidence="2" id="KW-0812">Transmembrane</keyword>
<keyword evidence="2" id="KW-0472">Membrane</keyword>
<evidence type="ECO:0000256" key="2">
    <source>
        <dbReference type="SAM" id="Phobius"/>
    </source>
</evidence>
<feature type="region of interest" description="Disordered" evidence="1">
    <location>
        <begin position="1"/>
        <end position="21"/>
    </location>
</feature>
<sequence>MSQEGEGIPEEKGERRSRKGKERGISEIVSVMALLLIAVVAVFALRGWLSTQQSRMTNIDMATASYSVQTTFSGYVISLDVRNNLQGNLAVNQVQVILSNGTALSFSATGITPALPNTISAKSDQIYVITVNTGSGVAVKQINVQVQEPVSLQSQWITAIGGG</sequence>
<keyword evidence="2" id="KW-1133">Transmembrane helix</keyword>
<evidence type="ECO:0000313" key="4">
    <source>
        <dbReference type="Proteomes" id="UP000652307"/>
    </source>
</evidence>
<evidence type="ECO:0000256" key="1">
    <source>
        <dbReference type="SAM" id="MobiDB-lite"/>
    </source>
</evidence>
<accession>A0A843ACK8</accession>
<gene>
    <name evidence="3" type="ORF">IOK49_01890</name>
</gene>
<dbReference type="Proteomes" id="UP000652307">
    <property type="component" value="Unassembled WGS sequence"/>
</dbReference>
<reference evidence="3" key="1">
    <citation type="submission" date="2020-10" db="EMBL/GenBank/DDBJ databases">
        <title>Fervidococcus fontis strain 3639Fd - the first crenarchaeon capable of growth on lipids.</title>
        <authorList>
            <person name="Kochetkova T.V."/>
            <person name="Elcheninov A.G."/>
            <person name="Toschakov S.V."/>
            <person name="Kublanov I.V."/>
        </authorList>
    </citation>
    <scope>NUCLEOTIDE SEQUENCE</scope>
    <source>
        <strain evidence="3">3639Fd</strain>
    </source>
</reference>